<protein>
    <recommendedName>
        <fullName evidence="4">t-SNARE coiled-coil homology domain-containing protein</fullName>
    </recommendedName>
</protein>
<dbReference type="RefSeq" id="WP_389220724.1">
    <property type="nucleotide sequence ID" value="NZ_JBIACJ010000007.1"/>
</dbReference>
<proteinExistence type="predicted"/>
<comment type="caution">
    <text evidence="2">The sequence shown here is derived from an EMBL/GenBank/DDBJ whole genome shotgun (WGS) entry which is preliminary data.</text>
</comment>
<feature type="coiled-coil region" evidence="1">
    <location>
        <begin position="60"/>
        <end position="122"/>
    </location>
</feature>
<keyword evidence="1" id="KW-0175">Coiled coil</keyword>
<gene>
    <name evidence="2" type="ORF">ACFYKT_14105</name>
</gene>
<dbReference type="SUPFAM" id="SSF57997">
    <property type="entry name" value="Tropomyosin"/>
    <property type="match status" value="1"/>
</dbReference>
<dbReference type="Proteomes" id="UP001601058">
    <property type="component" value="Unassembled WGS sequence"/>
</dbReference>
<accession>A0ABW6K3D9</accession>
<evidence type="ECO:0000313" key="2">
    <source>
        <dbReference type="EMBL" id="MFE8697473.1"/>
    </source>
</evidence>
<evidence type="ECO:0000313" key="3">
    <source>
        <dbReference type="Proteomes" id="UP001601058"/>
    </source>
</evidence>
<reference evidence="2 3" key="1">
    <citation type="submission" date="2024-08" db="EMBL/GenBank/DDBJ databases">
        <title>Two novel Cytobacillus novel species.</title>
        <authorList>
            <person name="Liu G."/>
        </authorList>
    </citation>
    <scope>NUCLEOTIDE SEQUENCE [LARGE SCALE GENOMIC DNA]</scope>
    <source>
        <strain evidence="2 3">FJAT-53684</strain>
    </source>
</reference>
<keyword evidence="3" id="KW-1185">Reference proteome</keyword>
<evidence type="ECO:0000256" key="1">
    <source>
        <dbReference type="SAM" id="Coils"/>
    </source>
</evidence>
<organism evidence="2 3">
    <name type="scientific">Cytobacillus mangrovibacter</name>
    <dbReference type="NCBI Taxonomy" id="3299024"/>
    <lineage>
        <taxon>Bacteria</taxon>
        <taxon>Bacillati</taxon>
        <taxon>Bacillota</taxon>
        <taxon>Bacilli</taxon>
        <taxon>Bacillales</taxon>
        <taxon>Bacillaceae</taxon>
        <taxon>Cytobacillus</taxon>
    </lineage>
</organism>
<dbReference type="Gene3D" id="6.10.250.2540">
    <property type="match status" value="1"/>
</dbReference>
<dbReference type="Gene3D" id="3.90.20.10">
    <property type="match status" value="1"/>
</dbReference>
<evidence type="ECO:0008006" key="4">
    <source>
        <dbReference type="Google" id="ProtNLM"/>
    </source>
</evidence>
<name>A0ABW6K3D9_9BACI</name>
<dbReference type="EMBL" id="JBIACJ010000007">
    <property type="protein sequence ID" value="MFE8697473.1"/>
    <property type="molecule type" value="Genomic_DNA"/>
</dbReference>
<sequence length="123" mass="15173">MDQSGIQEILKALELHSEHIDNKITDMKVQLENRMDEKFDQIDKRFEQMDKRFEQVDRRFEQVDKRFEQMDKRFERLEDRVGRVESKLDSFRVELLETQENIDHLTIKNVRHERKLRNLIDQN</sequence>